<keyword evidence="2" id="KW-0067">ATP-binding</keyword>
<keyword evidence="1" id="KW-0547">Nucleotide-binding</keyword>
<evidence type="ECO:0000256" key="3">
    <source>
        <dbReference type="ARBA" id="ARBA00023186"/>
    </source>
</evidence>
<dbReference type="PANTHER" id="PTHR42749:SF1">
    <property type="entry name" value="CELL SHAPE-DETERMINING PROTEIN MREB"/>
    <property type="match status" value="1"/>
</dbReference>
<dbReference type="InterPro" id="IPR043129">
    <property type="entry name" value="ATPase_NBD"/>
</dbReference>
<dbReference type="Pfam" id="PF00012">
    <property type="entry name" value="HSP70"/>
    <property type="match status" value="1"/>
</dbReference>
<sequence length="512" mass="52726">MRTSLGVSAGSEVVCSALLTTTPNGAQTIEYRVISADDQANTDLGDLVASSIELMTTQVLQDKVAPRGIAVAYRSREQTHAIRSAVGTRRRDLQLVPESAAALTYLRSTGEVAQHKTIAVFDLGASGLTVTVLDQVDGTVLESQRSTDISGNAIDELVAGHLVSEHYAHGERPSRASLTARARAAKEHLSTNDAVTVDHVDGLPLELTRADFEKLIGILLHEAAAFAGGVFAEAAHQPEIIAVVGGGANIPIVRTGLGDKLGIPVLSIDEPEAVIAKGAALLADSSGPLSYPIVSMGSDAPIGTFTKVVGALVGAFVVVGLIIGYGVQALTPTPDDVSGVSPAGTSNAQTTTPEATAGSSIAIPIETETGATFPTYESQGPAAVATGTERGYTYEQQPLSSRPAESSTTTTTTTTRTPAPTLRPAPDLPLIPWPEIEQWLPRPPEGPPPASVTEPSTEAAPNTDSQVPAPTQPEAQTYAPRENSEPNPPVVTTTPSAAPVPPAPRLGSGSAG</sequence>
<accession>A0ABW7JKW0</accession>
<feature type="compositionally biased region" description="Polar residues" evidence="4">
    <location>
        <begin position="453"/>
        <end position="475"/>
    </location>
</feature>
<dbReference type="SUPFAM" id="SSF53067">
    <property type="entry name" value="Actin-like ATPase domain"/>
    <property type="match status" value="1"/>
</dbReference>
<gene>
    <name evidence="5" type="ORF">ACHIPZ_10455</name>
</gene>
<reference evidence="5 6" key="1">
    <citation type="submission" date="2024-10" db="EMBL/GenBank/DDBJ databases">
        <authorList>
            <person name="Riesco R."/>
        </authorList>
    </citation>
    <scope>NUCLEOTIDE SEQUENCE [LARGE SCALE GENOMIC DNA]</scope>
    <source>
        <strain evidence="5 6">NCIMB 15449</strain>
    </source>
</reference>
<keyword evidence="3" id="KW-0143">Chaperone</keyword>
<dbReference type="InterPro" id="IPR013126">
    <property type="entry name" value="Hsp_70_fam"/>
</dbReference>
<protein>
    <submittedName>
        <fullName evidence="5">Hsp70 family protein</fullName>
    </submittedName>
</protein>
<dbReference type="Proteomes" id="UP001609175">
    <property type="component" value="Unassembled WGS sequence"/>
</dbReference>
<feature type="compositionally biased region" description="Pro residues" evidence="4">
    <location>
        <begin position="421"/>
        <end position="432"/>
    </location>
</feature>
<evidence type="ECO:0000313" key="5">
    <source>
        <dbReference type="EMBL" id="MFH5208617.1"/>
    </source>
</evidence>
<feature type="compositionally biased region" description="Pro residues" evidence="4">
    <location>
        <begin position="441"/>
        <end position="450"/>
    </location>
</feature>
<dbReference type="Gene3D" id="3.90.640.10">
    <property type="entry name" value="Actin, Chain A, domain 4"/>
    <property type="match status" value="1"/>
</dbReference>
<dbReference type="PANTHER" id="PTHR42749">
    <property type="entry name" value="CELL SHAPE-DETERMINING PROTEIN MREB"/>
    <property type="match status" value="1"/>
</dbReference>
<proteinExistence type="predicted"/>
<evidence type="ECO:0000256" key="4">
    <source>
        <dbReference type="SAM" id="MobiDB-lite"/>
    </source>
</evidence>
<comment type="caution">
    <text evidence="5">The sequence shown here is derived from an EMBL/GenBank/DDBJ whole genome shotgun (WGS) entry which is preliminary data.</text>
</comment>
<evidence type="ECO:0000256" key="2">
    <source>
        <dbReference type="ARBA" id="ARBA00022840"/>
    </source>
</evidence>
<feature type="region of interest" description="Disordered" evidence="4">
    <location>
        <begin position="335"/>
        <end position="360"/>
    </location>
</feature>
<name>A0ABW7JKW0_9NOCA</name>
<feature type="compositionally biased region" description="Polar residues" evidence="4">
    <location>
        <begin position="343"/>
        <end position="359"/>
    </location>
</feature>
<feature type="region of interest" description="Disordered" evidence="4">
    <location>
        <begin position="394"/>
        <end position="512"/>
    </location>
</feature>
<evidence type="ECO:0000313" key="6">
    <source>
        <dbReference type="Proteomes" id="UP001609175"/>
    </source>
</evidence>
<organism evidence="5 6">
    <name type="scientific">Antrihabitans spumae</name>
    <dbReference type="NCBI Taxonomy" id="3373370"/>
    <lineage>
        <taxon>Bacteria</taxon>
        <taxon>Bacillati</taxon>
        <taxon>Actinomycetota</taxon>
        <taxon>Actinomycetes</taxon>
        <taxon>Mycobacteriales</taxon>
        <taxon>Nocardiaceae</taxon>
        <taxon>Antrihabitans</taxon>
    </lineage>
</organism>
<dbReference type="Gene3D" id="3.30.420.40">
    <property type="match status" value="2"/>
</dbReference>
<dbReference type="RefSeq" id="WP_395114117.1">
    <property type="nucleotide sequence ID" value="NZ_JBIMSO010000043.1"/>
</dbReference>
<feature type="compositionally biased region" description="Low complexity" evidence="4">
    <location>
        <begin position="401"/>
        <end position="420"/>
    </location>
</feature>
<evidence type="ECO:0000256" key="1">
    <source>
        <dbReference type="ARBA" id="ARBA00022741"/>
    </source>
</evidence>
<dbReference type="EMBL" id="JBIMSO010000043">
    <property type="protein sequence ID" value="MFH5208617.1"/>
    <property type="molecule type" value="Genomic_DNA"/>
</dbReference>